<dbReference type="Proteomes" id="UP001496146">
    <property type="component" value="Unassembled WGS sequence"/>
</dbReference>
<organism evidence="3 4">
    <name type="scientific">Faecalibacterium faecis</name>
    <dbReference type="NCBI Taxonomy" id="3133157"/>
    <lineage>
        <taxon>Bacteria</taxon>
        <taxon>Bacillati</taxon>
        <taxon>Bacillota</taxon>
        <taxon>Clostridia</taxon>
        <taxon>Eubacteriales</taxon>
        <taxon>Oscillospiraceae</taxon>
        <taxon>Faecalibacterium</taxon>
    </lineage>
</organism>
<dbReference type="Pfam" id="PF02481">
    <property type="entry name" value="DNA_processg_A"/>
    <property type="match status" value="1"/>
</dbReference>
<gene>
    <name evidence="3" type="ORF">WMO17_12990</name>
</gene>
<evidence type="ECO:0000313" key="4">
    <source>
        <dbReference type="Proteomes" id="UP001496146"/>
    </source>
</evidence>
<dbReference type="Gene3D" id="3.40.50.450">
    <property type="match status" value="1"/>
</dbReference>
<comment type="caution">
    <text evidence="3">The sequence shown here is derived from an EMBL/GenBank/DDBJ whole genome shotgun (WGS) entry which is preliminary data.</text>
</comment>
<dbReference type="RefSeq" id="WP_349138316.1">
    <property type="nucleotide sequence ID" value="NZ_JBBMEP010000044.1"/>
</dbReference>
<reference evidence="3 4" key="1">
    <citation type="submission" date="2024-03" db="EMBL/GenBank/DDBJ databases">
        <title>Human intestinal bacterial collection.</title>
        <authorList>
            <person name="Pauvert C."/>
            <person name="Hitch T.C.A."/>
            <person name="Clavel T."/>
        </authorList>
    </citation>
    <scope>NUCLEOTIDE SEQUENCE [LARGE SCALE GENOMIC DNA]</scope>
    <source>
        <strain evidence="3 4">CLA-JM-H7-B</strain>
    </source>
</reference>
<proteinExistence type="inferred from homology"/>
<evidence type="ECO:0000256" key="1">
    <source>
        <dbReference type="ARBA" id="ARBA00006525"/>
    </source>
</evidence>
<evidence type="ECO:0000313" key="3">
    <source>
        <dbReference type="EMBL" id="MEQ2378240.1"/>
    </source>
</evidence>
<feature type="domain" description="Smf/DprA SLOG" evidence="2">
    <location>
        <begin position="77"/>
        <end position="262"/>
    </location>
</feature>
<dbReference type="EMBL" id="JBBMEP010000044">
    <property type="protein sequence ID" value="MEQ2378240.1"/>
    <property type="molecule type" value="Genomic_DNA"/>
</dbReference>
<evidence type="ECO:0000259" key="2">
    <source>
        <dbReference type="Pfam" id="PF02481"/>
    </source>
</evidence>
<comment type="similarity">
    <text evidence="1">Belongs to the DprA/Smf family.</text>
</comment>
<sequence>MLNQYLIQLMLSKGIGEVALKKIINVVPEREWQTLCESPHLLGNIINCRGNTIESVLLNKDRAGQLYLKMQKNSIAMILESDKSYPPQLKDALGSKCPPVLFAKGNIELLSTIAVGFCGSRKVSEKGLSITSQCAMQLVQKNISVVSGYAAGTDTAAHVAAIENGGNTIFVLAEGILNFSYKKQVKAHLTTQNHVFISQFYPDAQWSVGNAMKRNSIIIGLSKAMILVESGKSGGTFSAGEETLKLSLPLFVIDYEKPEVSAEANPYFISRGGVPIRGKNQTPNLARVFWAVEHGSNHENSTKHSPVQLDFFNMS</sequence>
<accession>A0ABV1BR47</accession>
<keyword evidence="4" id="KW-1185">Reference proteome</keyword>
<dbReference type="SUPFAM" id="SSF102405">
    <property type="entry name" value="MCP/YpsA-like"/>
    <property type="match status" value="1"/>
</dbReference>
<dbReference type="InterPro" id="IPR057666">
    <property type="entry name" value="DrpA_SLOG"/>
</dbReference>
<dbReference type="PANTHER" id="PTHR43022">
    <property type="entry name" value="PROTEIN SMF"/>
    <property type="match status" value="1"/>
</dbReference>
<protein>
    <submittedName>
        <fullName evidence="3">DNA-processing protein DprA</fullName>
    </submittedName>
</protein>
<dbReference type="PANTHER" id="PTHR43022:SF1">
    <property type="entry name" value="PROTEIN SMF"/>
    <property type="match status" value="1"/>
</dbReference>
<name>A0ABV1BR47_9FIRM</name>
<dbReference type="InterPro" id="IPR003488">
    <property type="entry name" value="DprA"/>
</dbReference>